<evidence type="ECO:0000256" key="6">
    <source>
        <dbReference type="ARBA" id="ARBA00022932"/>
    </source>
</evidence>
<evidence type="ECO:0000313" key="14">
    <source>
        <dbReference type="Proteomes" id="UP000294886"/>
    </source>
</evidence>
<dbReference type="RefSeq" id="WP_009610818.1">
    <property type="nucleotide sequence ID" value="NZ_DOLB01000165.1"/>
</dbReference>
<evidence type="ECO:0000256" key="5">
    <source>
        <dbReference type="ARBA" id="ARBA00022705"/>
    </source>
</evidence>
<dbReference type="Gene3D" id="1.20.272.10">
    <property type="match status" value="1"/>
</dbReference>
<keyword evidence="3" id="KW-0808">Transferase</keyword>
<keyword evidence="6" id="KW-0239">DNA-directed DNA polymerase</keyword>
<comment type="similarity">
    <text evidence="7">Belongs to the DNA polymerase HolA subunit family.</text>
</comment>
<reference evidence="12 14" key="2">
    <citation type="submission" date="2019-03" db="EMBL/GenBank/DDBJ databases">
        <title>Genomic Encyclopedia of Type Strains, Phase IV (KMG-IV): sequencing the most valuable type-strain genomes for metagenomic binning, comparative biology and taxonomic classification.</title>
        <authorList>
            <person name="Goeker M."/>
        </authorList>
    </citation>
    <scope>NUCLEOTIDE SEQUENCE [LARGE SCALE GENOMIC DNA]</scope>
    <source>
        <strain evidence="12 14">DSM 13054</strain>
    </source>
</reference>
<dbReference type="Pfam" id="PF06144">
    <property type="entry name" value="DNA_pol3_delta"/>
    <property type="match status" value="1"/>
</dbReference>
<organism evidence="11 13">
    <name type="scientific">Caldanaerobacter subterraneus</name>
    <dbReference type="NCBI Taxonomy" id="911092"/>
    <lineage>
        <taxon>Bacteria</taxon>
        <taxon>Bacillati</taxon>
        <taxon>Bacillota</taxon>
        <taxon>Clostridia</taxon>
        <taxon>Thermoanaerobacterales</taxon>
        <taxon>Thermoanaerobacteraceae</taxon>
        <taxon>Caldanaerobacter</taxon>
    </lineage>
</organism>
<dbReference type="SUPFAM" id="SSF48019">
    <property type="entry name" value="post-AAA+ oligomerization domain-like"/>
    <property type="match status" value="1"/>
</dbReference>
<dbReference type="GO" id="GO:0003887">
    <property type="term" value="F:DNA-directed DNA polymerase activity"/>
    <property type="evidence" value="ECO:0007669"/>
    <property type="project" value="UniProtKB-KW"/>
</dbReference>
<accession>A0A117KW98</accession>
<evidence type="ECO:0000256" key="2">
    <source>
        <dbReference type="ARBA" id="ARBA00017703"/>
    </source>
</evidence>
<comment type="caution">
    <text evidence="11">The sequence shown here is derived from an EMBL/GenBank/DDBJ whole genome shotgun (WGS) entry which is preliminary data.</text>
</comment>
<dbReference type="GO" id="GO:0009360">
    <property type="term" value="C:DNA polymerase III complex"/>
    <property type="evidence" value="ECO:0007669"/>
    <property type="project" value="InterPro"/>
</dbReference>
<dbReference type="Gene3D" id="1.10.8.60">
    <property type="match status" value="1"/>
</dbReference>
<dbReference type="Pfam" id="PF21694">
    <property type="entry name" value="DNA_pol3_delta_C"/>
    <property type="match status" value="1"/>
</dbReference>
<protein>
    <recommendedName>
        <fullName evidence="2">DNA polymerase III subunit delta</fullName>
        <ecNumber evidence="1">2.7.7.7</ecNumber>
    </recommendedName>
</protein>
<evidence type="ECO:0000256" key="4">
    <source>
        <dbReference type="ARBA" id="ARBA00022695"/>
    </source>
</evidence>
<dbReference type="SUPFAM" id="SSF52540">
    <property type="entry name" value="P-loop containing nucleoside triphosphate hydrolases"/>
    <property type="match status" value="1"/>
</dbReference>
<feature type="domain" description="DNA polymerase III delta subunit-like C-terminal" evidence="10">
    <location>
        <begin position="216"/>
        <end position="334"/>
    </location>
</feature>
<dbReference type="InterPro" id="IPR010372">
    <property type="entry name" value="DNA_pol3_delta_N"/>
</dbReference>
<dbReference type="InterPro" id="IPR048466">
    <property type="entry name" value="DNA_pol3_delta-like_C"/>
</dbReference>
<evidence type="ECO:0000259" key="10">
    <source>
        <dbReference type="Pfam" id="PF21694"/>
    </source>
</evidence>
<dbReference type="AlphaFoldDB" id="A0A117KW98"/>
<evidence type="ECO:0000256" key="3">
    <source>
        <dbReference type="ARBA" id="ARBA00022679"/>
    </source>
</evidence>
<dbReference type="GO" id="GO:0006261">
    <property type="term" value="P:DNA-templated DNA replication"/>
    <property type="evidence" value="ECO:0007669"/>
    <property type="project" value="TreeGrafter"/>
</dbReference>
<comment type="catalytic activity">
    <reaction evidence="8">
        <text>DNA(n) + a 2'-deoxyribonucleoside 5'-triphosphate = DNA(n+1) + diphosphate</text>
        <dbReference type="Rhea" id="RHEA:22508"/>
        <dbReference type="Rhea" id="RHEA-COMP:17339"/>
        <dbReference type="Rhea" id="RHEA-COMP:17340"/>
        <dbReference type="ChEBI" id="CHEBI:33019"/>
        <dbReference type="ChEBI" id="CHEBI:61560"/>
        <dbReference type="ChEBI" id="CHEBI:173112"/>
        <dbReference type="EC" id="2.7.7.7"/>
    </reaction>
</comment>
<dbReference type="InterPro" id="IPR005790">
    <property type="entry name" value="DNA_polIII_delta"/>
</dbReference>
<dbReference type="EC" id="2.7.7.7" evidence="1"/>
<dbReference type="Gene3D" id="3.40.50.300">
    <property type="entry name" value="P-loop containing nucleotide triphosphate hydrolases"/>
    <property type="match status" value="1"/>
</dbReference>
<name>A0A117KW98_9THEO</name>
<gene>
    <name evidence="11" type="primary">holA</name>
    <name evidence="11" type="ORF">DEA61_11375</name>
    <name evidence="12" type="ORF">EV203_10917</name>
</gene>
<dbReference type="GO" id="GO:0003677">
    <property type="term" value="F:DNA binding"/>
    <property type="evidence" value="ECO:0007669"/>
    <property type="project" value="InterPro"/>
</dbReference>
<dbReference type="EMBL" id="DOLB01000165">
    <property type="protein sequence ID" value="HBT50350.1"/>
    <property type="molecule type" value="Genomic_DNA"/>
</dbReference>
<dbReference type="NCBIfam" id="TIGR01128">
    <property type="entry name" value="holA"/>
    <property type="match status" value="1"/>
</dbReference>
<keyword evidence="5" id="KW-0235">DNA replication</keyword>
<evidence type="ECO:0000256" key="1">
    <source>
        <dbReference type="ARBA" id="ARBA00012417"/>
    </source>
</evidence>
<sequence length="338" mass="38956">MNYREFVESIKKGQIAPLYLFYGEERFLLLDAVKRLKARLLVPEFEDMNYIVIERENPEEYVEAIIENCETLPFFSNYKIVVVKNEEEQLSKIGDKELKRLTDYFKNMVLGNTSLVVVVVSGEKIDSRKKLYKFMEKEAAVVEFKKLTPEEAVNYAGYFLKKHGKKAAKKDVEYLVKNIGTDLYSIVNELEKVIAYSEGETLDLEEAREVLSVTLQQNVFHLVNAIGMKKEKEAYRALYALLSKGEVPLIILTMIARQIRLIAKLKSLEGKAFDKKSIASYLGIPFFAVDDIVRQSKLFTREDLYKAYKECLRCDIALKSGTEPSFALENLIKKLCKQ</sequence>
<keyword evidence="4" id="KW-0548">Nucleotidyltransferase</keyword>
<proteinExistence type="inferred from homology"/>
<evidence type="ECO:0000259" key="9">
    <source>
        <dbReference type="Pfam" id="PF06144"/>
    </source>
</evidence>
<feature type="domain" description="DNA polymerase III delta N-terminal" evidence="9">
    <location>
        <begin position="19"/>
        <end position="145"/>
    </location>
</feature>
<evidence type="ECO:0000256" key="7">
    <source>
        <dbReference type="ARBA" id="ARBA00034754"/>
    </source>
</evidence>
<evidence type="ECO:0000256" key="8">
    <source>
        <dbReference type="ARBA" id="ARBA00049244"/>
    </source>
</evidence>
<evidence type="ECO:0000313" key="11">
    <source>
        <dbReference type="EMBL" id="HBT50350.1"/>
    </source>
</evidence>
<dbReference type="Proteomes" id="UP000264445">
    <property type="component" value="Unassembled WGS sequence"/>
</dbReference>
<dbReference type="EMBL" id="SLWU01000009">
    <property type="protein sequence ID" value="TCO66813.1"/>
    <property type="molecule type" value="Genomic_DNA"/>
</dbReference>
<evidence type="ECO:0000313" key="12">
    <source>
        <dbReference type="EMBL" id="TCO66813.1"/>
    </source>
</evidence>
<dbReference type="Proteomes" id="UP000294886">
    <property type="component" value="Unassembled WGS sequence"/>
</dbReference>
<reference evidence="11 13" key="1">
    <citation type="journal article" date="2018" name="Nat. Biotechnol.">
        <title>A standardized bacterial taxonomy based on genome phylogeny substantially revises the tree of life.</title>
        <authorList>
            <person name="Parks D.H."/>
            <person name="Chuvochina M."/>
            <person name="Waite D.W."/>
            <person name="Rinke C."/>
            <person name="Skarshewski A."/>
            <person name="Chaumeil P.A."/>
            <person name="Hugenholtz P."/>
        </authorList>
    </citation>
    <scope>NUCLEOTIDE SEQUENCE [LARGE SCALE GENOMIC DNA]</scope>
    <source>
        <strain evidence="11">UBA12544</strain>
    </source>
</reference>
<dbReference type="InterPro" id="IPR027417">
    <property type="entry name" value="P-loop_NTPase"/>
</dbReference>
<evidence type="ECO:0000313" key="13">
    <source>
        <dbReference type="Proteomes" id="UP000264445"/>
    </source>
</evidence>
<dbReference type="InterPro" id="IPR008921">
    <property type="entry name" value="DNA_pol3_clamp-load_cplx_C"/>
</dbReference>
<dbReference type="PANTHER" id="PTHR34388">
    <property type="entry name" value="DNA POLYMERASE III SUBUNIT DELTA"/>
    <property type="match status" value="1"/>
</dbReference>
<dbReference type="PANTHER" id="PTHR34388:SF1">
    <property type="entry name" value="DNA POLYMERASE III SUBUNIT DELTA"/>
    <property type="match status" value="1"/>
</dbReference>